<proteinExistence type="predicted"/>
<evidence type="ECO:0000313" key="1">
    <source>
        <dbReference type="EMBL" id="KDQ06013.1"/>
    </source>
</evidence>
<dbReference type="AlphaFoldDB" id="A0A067LS01"/>
<evidence type="ECO:0000313" key="2">
    <source>
        <dbReference type="Proteomes" id="UP000027195"/>
    </source>
</evidence>
<organism evidence="1 2">
    <name type="scientific">Botryobasidium botryosum (strain FD-172 SS1)</name>
    <dbReference type="NCBI Taxonomy" id="930990"/>
    <lineage>
        <taxon>Eukaryota</taxon>
        <taxon>Fungi</taxon>
        <taxon>Dikarya</taxon>
        <taxon>Basidiomycota</taxon>
        <taxon>Agaricomycotina</taxon>
        <taxon>Agaricomycetes</taxon>
        <taxon>Cantharellales</taxon>
        <taxon>Botryobasidiaceae</taxon>
        <taxon>Botryobasidium</taxon>
    </lineage>
</organism>
<dbReference type="EMBL" id="KL198162">
    <property type="protein sequence ID" value="KDQ06013.1"/>
    <property type="molecule type" value="Genomic_DNA"/>
</dbReference>
<dbReference type="STRING" id="930990.A0A067LS01"/>
<feature type="non-terminal residue" evidence="1">
    <location>
        <position position="204"/>
    </location>
</feature>
<keyword evidence="2" id="KW-1185">Reference proteome</keyword>
<sequence length="204" mass="22581">LSWRVRAATRAVQKIPADAPQQCRVSLLRQARVTRDYGIPASCRVNIDQTNVVLQQGSGLTYAEVGSKQVAVIGQEEKRAFTIVVGASASGEALPFQAIWQGKSKRSLPVATARGQADAAQLGLQFDYSNTSTYWSTFELMKIYISGILVPYFLRQKALHSLPPDHPCILQLDAWSVHRGAELTGWLQDTYPWIFREFVPAGCT</sequence>
<dbReference type="InParanoid" id="A0A067LS01"/>
<reference evidence="2" key="1">
    <citation type="journal article" date="2014" name="Proc. Natl. Acad. Sci. U.S.A.">
        <title>Extensive sampling of basidiomycete genomes demonstrates inadequacy of the white-rot/brown-rot paradigm for wood decay fungi.</title>
        <authorList>
            <person name="Riley R."/>
            <person name="Salamov A.A."/>
            <person name="Brown D.W."/>
            <person name="Nagy L.G."/>
            <person name="Floudas D."/>
            <person name="Held B.W."/>
            <person name="Levasseur A."/>
            <person name="Lombard V."/>
            <person name="Morin E."/>
            <person name="Otillar R."/>
            <person name="Lindquist E.A."/>
            <person name="Sun H."/>
            <person name="LaButti K.M."/>
            <person name="Schmutz J."/>
            <person name="Jabbour D."/>
            <person name="Luo H."/>
            <person name="Baker S.E."/>
            <person name="Pisabarro A.G."/>
            <person name="Walton J.D."/>
            <person name="Blanchette R.A."/>
            <person name="Henrissat B."/>
            <person name="Martin F."/>
            <person name="Cullen D."/>
            <person name="Hibbett D.S."/>
            <person name="Grigoriev I.V."/>
        </authorList>
    </citation>
    <scope>NUCLEOTIDE SEQUENCE [LARGE SCALE GENOMIC DNA]</scope>
    <source>
        <strain evidence="2">FD-172 SS1</strain>
    </source>
</reference>
<feature type="non-terminal residue" evidence="1">
    <location>
        <position position="1"/>
    </location>
</feature>
<protein>
    <recommendedName>
        <fullName evidence="3">DDE-1 domain-containing protein</fullName>
    </recommendedName>
</protein>
<dbReference type="Proteomes" id="UP000027195">
    <property type="component" value="Unassembled WGS sequence"/>
</dbReference>
<dbReference type="HOGENOM" id="CLU_046752_2_0_1"/>
<name>A0A067LS01_BOTB1</name>
<accession>A0A067LS01</accession>
<evidence type="ECO:0008006" key="3">
    <source>
        <dbReference type="Google" id="ProtNLM"/>
    </source>
</evidence>
<gene>
    <name evidence="1" type="ORF">BOTBODRAFT_76572</name>
</gene>
<dbReference type="OrthoDB" id="3341102at2759"/>